<gene>
    <name evidence="9" type="ORF">ACHKAR_05690</name>
</gene>
<dbReference type="InterPro" id="IPR001789">
    <property type="entry name" value="Sig_transdc_resp-reg_receiver"/>
</dbReference>
<evidence type="ECO:0000256" key="3">
    <source>
        <dbReference type="ARBA" id="ARBA00023125"/>
    </source>
</evidence>
<dbReference type="InterPro" id="IPR036390">
    <property type="entry name" value="WH_DNA-bd_sf"/>
</dbReference>
<organism evidence="9 10">
    <name type="scientific">Marinoscillum luteum</name>
    <dbReference type="NCBI Taxonomy" id="861051"/>
    <lineage>
        <taxon>Bacteria</taxon>
        <taxon>Pseudomonadati</taxon>
        <taxon>Bacteroidota</taxon>
        <taxon>Cytophagia</taxon>
        <taxon>Cytophagales</taxon>
        <taxon>Reichenbachiellaceae</taxon>
        <taxon>Marinoscillum</taxon>
    </lineage>
</organism>
<dbReference type="SUPFAM" id="SSF46785">
    <property type="entry name" value="Winged helix' DNA-binding domain"/>
    <property type="match status" value="1"/>
</dbReference>
<dbReference type="InterPro" id="IPR011006">
    <property type="entry name" value="CheY-like_superfamily"/>
</dbReference>
<evidence type="ECO:0000313" key="10">
    <source>
        <dbReference type="Proteomes" id="UP001610063"/>
    </source>
</evidence>
<keyword evidence="4" id="KW-0804">Transcription</keyword>
<dbReference type="EMBL" id="JBIPKE010000013">
    <property type="protein sequence ID" value="MFH6982918.1"/>
    <property type="molecule type" value="Genomic_DNA"/>
</dbReference>
<comment type="caution">
    <text evidence="9">The sequence shown here is derived from an EMBL/GenBank/DDBJ whole genome shotgun (WGS) entry which is preliminary data.</text>
</comment>
<dbReference type="PROSITE" id="PS50042">
    <property type="entry name" value="CNMP_BINDING_3"/>
    <property type="match status" value="1"/>
</dbReference>
<dbReference type="Gene3D" id="2.60.120.10">
    <property type="entry name" value="Jelly Rolls"/>
    <property type="match status" value="1"/>
</dbReference>
<dbReference type="PROSITE" id="PS50110">
    <property type="entry name" value="RESPONSE_REGULATORY"/>
    <property type="match status" value="1"/>
</dbReference>
<reference evidence="9 10" key="1">
    <citation type="journal article" date="2013" name="Int. J. Syst. Evol. Microbiol.">
        <title>Marinoscillum luteum sp. nov., isolated from marine sediment.</title>
        <authorList>
            <person name="Cha I.T."/>
            <person name="Park S.J."/>
            <person name="Kim S.J."/>
            <person name="Kim J.G."/>
            <person name="Jung M.Y."/>
            <person name="Shin K.S."/>
            <person name="Kwon K.K."/>
            <person name="Yang S.H."/>
            <person name="Seo Y.S."/>
            <person name="Rhee S.K."/>
        </authorList>
    </citation>
    <scope>NUCLEOTIDE SEQUENCE [LARGE SCALE GENOMIC DNA]</scope>
    <source>
        <strain evidence="9 10">KCTC 23939</strain>
    </source>
</reference>
<dbReference type="InterPro" id="IPR012318">
    <property type="entry name" value="HTH_CRP"/>
</dbReference>
<keyword evidence="1 5" id="KW-0597">Phosphoprotein</keyword>
<dbReference type="InterPro" id="IPR018490">
    <property type="entry name" value="cNMP-bd_dom_sf"/>
</dbReference>
<dbReference type="RefSeq" id="WP_395416542.1">
    <property type="nucleotide sequence ID" value="NZ_JBIPKE010000013.1"/>
</dbReference>
<evidence type="ECO:0000256" key="2">
    <source>
        <dbReference type="ARBA" id="ARBA00023015"/>
    </source>
</evidence>
<evidence type="ECO:0000256" key="4">
    <source>
        <dbReference type="ARBA" id="ARBA00023163"/>
    </source>
</evidence>
<dbReference type="CDD" id="cd00038">
    <property type="entry name" value="CAP_ED"/>
    <property type="match status" value="1"/>
</dbReference>
<dbReference type="Pfam" id="PF13545">
    <property type="entry name" value="HTH_Crp_2"/>
    <property type="match status" value="1"/>
</dbReference>
<feature type="modified residue" description="4-aspartylphosphate" evidence="5">
    <location>
        <position position="53"/>
    </location>
</feature>
<dbReference type="InterPro" id="IPR000595">
    <property type="entry name" value="cNMP-bd_dom"/>
</dbReference>
<dbReference type="SUPFAM" id="SSF52172">
    <property type="entry name" value="CheY-like"/>
    <property type="match status" value="1"/>
</dbReference>
<dbReference type="Proteomes" id="UP001610063">
    <property type="component" value="Unassembled WGS sequence"/>
</dbReference>
<evidence type="ECO:0000256" key="5">
    <source>
        <dbReference type="PROSITE-ProRule" id="PRU00169"/>
    </source>
</evidence>
<evidence type="ECO:0000313" key="9">
    <source>
        <dbReference type="EMBL" id="MFH6982918.1"/>
    </source>
</evidence>
<feature type="domain" description="HTH crp-type" evidence="8">
    <location>
        <begin position="270"/>
        <end position="336"/>
    </location>
</feature>
<dbReference type="PANTHER" id="PTHR43547">
    <property type="entry name" value="TWO-COMPONENT HISTIDINE KINASE"/>
    <property type="match status" value="1"/>
</dbReference>
<dbReference type="SUPFAM" id="SSF51206">
    <property type="entry name" value="cAMP-binding domain-like"/>
    <property type="match status" value="1"/>
</dbReference>
<dbReference type="SMART" id="SM00100">
    <property type="entry name" value="cNMP"/>
    <property type="match status" value="1"/>
</dbReference>
<evidence type="ECO:0000256" key="1">
    <source>
        <dbReference type="ARBA" id="ARBA00022553"/>
    </source>
</evidence>
<dbReference type="Pfam" id="PF00072">
    <property type="entry name" value="Response_reg"/>
    <property type="match status" value="1"/>
</dbReference>
<protein>
    <submittedName>
        <fullName evidence="9">Response regulator</fullName>
    </submittedName>
</protein>
<dbReference type="CDD" id="cd17574">
    <property type="entry name" value="REC_OmpR"/>
    <property type="match status" value="1"/>
</dbReference>
<proteinExistence type="predicted"/>
<dbReference type="Pfam" id="PF00027">
    <property type="entry name" value="cNMP_binding"/>
    <property type="match status" value="1"/>
</dbReference>
<keyword evidence="10" id="KW-1185">Reference proteome</keyword>
<accession>A0ABW7N5P9</accession>
<dbReference type="InterPro" id="IPR036388">
    <property type="entry name" value="WH-like_DNA-bd_sf"/>
</dbReference>
<feature type="domain" description="Response regulatory" evidence="7">
    <location>
        <begin position="4"/>
        <end position="120"/>
    </location>
</feature>
<dbReference type="Gene3D" id="3.40.50.2300">
    <property type="match status" value="1"/>
</dbReference>
<dbReference type="PANTHER" id="PTHR43547:SF2">
    <property type="entry name" value="HYBRID SIGNAL TRANSDUCTION HISTIDINE KINASE C"/>
    <property type="match status" value="1"/>
</dbReference>
<dbReference type="SMART" id="SM00448">
    <property type="entry name" value="REC"/>
    <property type="match status" value="1"/>
</dbReference>
<dbReference type="Gene3D" id="1.10.10.10">
    <property type="entry name" value="Winged helix-like DNA-binding domain superfamily/Winged helix DNA-binding domain"/>
    <property type="match status" value="1"/>
</dbReference>
<keyword evidence="3" id="KW-0238">DNA-binding</keyword>
<evidence type="ECO:0000259" key="7">
    <source>
        <dbReference type="PROSITE" id="PS50110"/>
    </source>
</evidence>
<dbReference type="PROSITE" id="PS51063">
    <property type="entry name" value="HTH_CRP_2"/>
    <property type="match status" value="1"/>
</dbReference>
<evidence type="ECO:0000259" key="6">
    <source>
        <dbReference type="PROSITE" id="PS50042"/>
    </source>
</evidence>
<evidence type="ECO:0000259" key="8">
    <source>
        <dbReference type="PROSITE" id="PS51063"/>
    </source>
</evidence>
<dbReference type="InterPro" id="IPR014710">
    <property type="entry name" value="RmlC-like_jellyroll"/>
</dbReference>
<dbReference type="SMART" id="SM00419">
    <property type="entry name" value="HTH_CRP"/>
    <property type="match status" value="1"/>
</dbReference>
<sequence length="343" mass="39563">MKKKILIIEDQLEVRENIEELLLLSHYEPITAPNGKEGVKKALEHKPDLILCDIMMPEMDGYEVLYLIGKNPEIASTPFIFLTAKAEKTDFRKGMNMGADDYITKPFEEMELLGAIERRLEKFSRLSSNESLQEFVARAKEYHELKDLENSGKTRSFKRKDIIYRHGDFASYAYKIKKGKVKTYQINPDGKEFILDVLSDGDFLGENALIQDTERTEFAQALEETELILVPRKDFQDLIFQNREVSGQFIKMLSKNLLEKEHGLVEMAYDTVRKRTADALMKLFNKYEEDHFDVSRSDLASMVGTATESVIRILSEFKKDGFIKIEGSTIHVLHPEKLSAVRF</sequence>
<feature type="domain" description="Cyclic nucleotide-binding" evidence="6">
    <location>
        <begin position="136"/>
        <end position="256"/>
    </location>
</feature>
<keyword evidence="2" id="KW-0805">Transcription regulation</keyword>
<name>A0ABW7N5P9_9BACT</name>